<reference evidence="2" key="1">
    <citation type="submission" date="2016-06" db="EMBL/GenBank/DDBJ databases">
        <title>Parallel loss of symbiosis genes in relatives of nitrogen-fixing non-legume Parasponia.</title>
        <authorList>
            <person name="Van Velzen R."/>
            <person name="Holmer R."/>
            <person name="Bu F."/>
            <person name="Rutten L."/>
            <person name="Van Zeijl A."/>
            <person name="Liu W."/>
            <person name="Santuari L."/>
            <person name="Cao Q."/>
            <person name="Sharma T."/>
            <person name="Shen D."/>
            <person name="Roswanjaya Y."/>
            <person name="Wardhani T."/>
            <person name="Kalhor M.S."/>
            <person name="Jansen J."/>
            <person name="Van den Hoogen J."/>
            <person name="Gungor B."/>
            <person name="Hartog M."/>
            <person name="Hontelez J."/>
            <person name="Verver J."/>
            <person name="Yang W.-C."/>
            <person name="Schijlen E."/>
            <person name="Repin R."/>
            <person name="Schilthuizen M."/>
            <person name="Schranz E."/>
            <person name="Heidstra R."/>
            <person name="Miyata K."/>
            <person name="Fedorova E."/>
            <person name="Kohlen W."/>
            <person name="Bisseling T."/>
            <person name="Smit S."/>
            <person name="Geurts R."/>
        </authorList>
    </citation>
    <scope>NUCLEOTIDE SEQUENCE [LARGE SCALE GENOMIC DNA]</scope>
    <source>
        <strain evidence="2">cv. WU1-14</strain>
    </source>
</reference>
<evidence type="ECO:0000313" key="1">
    <source>
        <dbReference type="EMBL" id="PON41633.1"/>
    </source>
</evidence>
<dbReference type="EMBL" id="JXTB01000411">
    <property type="protein sequence ID" value="PON41633.1"/>
    <property type="molecule type" value="Genomic_DNA"/>
</dbReference>
<keyword evidence="2" id="KW-1185">Reference proteome</keyword>
<dbReference type="AlphaFoldDB" id="A0A2P5AYK2"/>
<comment type="caution">
    <text evidence="1">The sequence shown here is derived from an EMBL/GenBank/DDBJ whole genome shotgun (WGS) entry which is preliminary data.</text>
</comment>
<proteinExistence type="predicted"/>
<name>A0A2P5AYK2_PARAD</name>
<protein>
    <submittedName>
        <fullName evidence="1">Uncharacterized protein</fullName>
    </submittedName>
</protein>
<feature type="non-terminal residue" evidence="1">
    <location>
        <position position="52"/>
    </location>
</feature>
<sequence length="52" mass="6024">MHQDNDQRPPLMPARDNAFPLNVDVHNLTLDVLAGWDDELADEYRQSPFSEE</sequence>
<gene>
    <name evidence="1" type="ORF">PanWU01x14_288070</name>
</gene>
<dbReference type="Proteomes" id="UP000237105">
    <property type="component" value="Unassembled WGS sequence"/>
</dbReference>
<accession>A0A2P5AYK2</accession>
<evidence type="ECO:0000313" key="2">
    <source>
        <dbReference type="Proteomes" id="UP000237105"/>
    </source>
</evidence>
<organism evidence="1 2">
    <name type="scientific">Parasponia andersonii</name>
    <name type="common">Sponia andersonii</name>
    <dbReference type="NCBI Taxonomy" id="3476"/>
    <lineage>
        <taxon>Eukaryota</taxon>
        <taxon>Viridiplantae</taxon>
        <taxon>Streptophyta</taxon>
        <taxon>Embryophyta</taxon>
        <taxon>Tracheophyta</taxon>
        <taxon>Spermatophyta</taxon>
        <taxon>Magnoliopsida</taxon>
        <taxon>eudicotyledons</taxon>
        <taxon>Gunneridae</taxon>
        <taxon>Pentapetalae</taxon>
        <taxon>rosids</taxon>
        <taxon>fabids</taxon>
        <taxon>Rosales</taxon>
        <taxon>Cannabaceae</taxon>
        <taxon>Parasponia</taxon>
    </lineage>
</organism>